<evidence type="ECO:0000313" key="2">
    <source>
        <dbReference type="Proteomes" id="UP000826651"/>
    </source>
</evidence>
<dbReference type="EMBL" id="JAGSHT010000014">
    <property type="protein sequence ID" value="MBZ2197502.1"/>
    <property type="molecule type" value="Genomic_DNA"/>
</dbReference>
<accession>A0ABS7SBN1</accession>
<gene>
    <name evidence="1" type="ORF">KCQ71_15175</name>
</gene>
<sequence length="341" mass="36872">MRVEEPADARVNSPALEILANLDPSMLAHLGSTDGQALKKFLPLLPLLQDDELVQRLEASGYEGIDEFRRLAADFKSKTDSSTEQIRAITSKMFDDACGPELEAATKTKIVRLKPLMQADDDWSTDVLVRRFVAEITALLEDGGRHMLLDSPTSKFAGALIDEKRMQPSSLAIPNARESIVGTEIIALLPTVGDTPVDELLDLRWDLIGPLSNYRRTVASLGEKMRVGPLDREADAEVDHIYRVEVVPAIQQMREHLTEHSLVREVGRAVGADLKSVVLGAAAIPALVVGAQFAANLATAATAGLAALPGVAGATSVLMRARAAQKTSLIKRPWPRPLLSP</sequence>
<protein>
    <recommendedName>
        <fullName evidence="3">DUF3944 domain-containing protein</fullName>
    </recommendedName>
</protein>
<evidence type="ECO:0000313" key="1">
    <source>
        <dbReference type="EMBL" id="MBZ2197502.1"/>
    </source>
</evidence>
<proteinExistence type="predicted"/>
<comment type="caution">
    <text evidence="1">The sequence shown here is derived from an EMBL/GenBank/DDBJ whole genome shotgun (WGS) entry which is preliminary data.</text>
</comment>
<evidence type="ECO:0008006" key="3">
    <source>
        <dbReference type="Google" id="ProtNLM"/>
    </source>
</evidence>
<reference evidence="1 2" key="1">
    <citation type="submission" date="2021-04" db="EMBL/GenBank/DDBJ databases">
        <title>Ruania sp. nov., isolated from sandy soil of mangrove forest.</title>
        <authorList>
            <person name="Ge X."/>
            <person name="Huang R."/>
            <person name="Liu W."/>
        </authorList>
    </citation>
    <scope>NUCLEOTIDE SEQUENCE [LARGE SCALE GENOMIC DNA]</scope>
    <source>
        <strain evidence="1 2">N2-46</strain>
    </source>
</reference>
<organism evidence="1 2">
    <name type="scientific">Occultella gossypii</name>
    <dbReference type="NCBI Taxonomy" id="2800820"/>
    <lineage>
        <taxon>Bacteria</taxon>
        <taxon>Bacillati</taxon>
        <taxon>Actinomycetota</taxon>
        <taxon>Actinomycetes</taxon>
        <taxon>Micrococcales</taxon>
        <taxon>Ruaniaceae</taxon>
        <taxon>Occultella</taxon>
    </lineage>
</organism>
<dbReference type="Proteomes" id="UP000826651">
    <property type="component" value="Unassembled WGS sequence"/>
</dbReference>
<keyword evidence="2" id="KW-1185">Reference proteome</keyword>
<name>A0ABS7SBN1_9MICO</name>
<dbReference type="RefSeq" id="WP_223407379.1">
    <property type="nucleotide sequence ID" value="NZ_JAGSHT010000014.1"/>
</dbReference>